<sequence length="216" mass="24551">MQLMKLNATNVRGKDEEDVSLYNNEVDKIKVLMALANDENVVFGKESTKNDERVKISMRKCISEQIPIQKKIITGVDQLTEDPSSSGKKDLVFVKSLADDTKVSIPGVERSWLSKAEGFILPNHDTGRILPAESQIKGLRSISSRIFYFHSLNTAYWSSLDMTYWILFPSWYFVKCRHRYAVSSLMDTAYWVSERLTAVDGWTGRNADIKDGVSVK</sequence>
<dbReference type="EMBL" id="BKCJ010049620">
    <property type="protein sequence ID" value="GEW21932.1"/>
    <property type="molecule type" value="Genomic_DNA"/>
</dbReference>
<reference evidence="1" key="1">
    <citation type="journal article" date="2019" name="Sci. Rep.">
        <title>Draft genome of Tanacetum cinerariifolium, the natural source of mosquito coil.</title>
        <authorList>
            <person name="Yamashiro T."/>
            <person name="Shiraishi A."/>
            <person name="Satake H."/>
            <person name="Nakayama K."/>
        </authorList>
    </citation>
    <scope>NUCLEOTIDE SEQUENCE</scope>
</reference>
<gene>
    <name evidence="1" type="ORF">Tci_193908</name>
</gene>
<accession>A0A699GTI7</accession>
<evidence type="ECO:0000313" key="1">
    <source>
        <dbReference type="EMBL" id="GEW21932.1"/>
    </source>
</evidence>
<organism evidence="1">
    <name type="scientific">Tanacetum cinerariifolium</name>
    <name type="common">Dalmatian daisy</name>
    <name type="synonym">Chrysanthemum cinerariifolium</name>
    <dbReference type="NCBI Taxonomy" id="118510"/>
    <lineage>
        <taxon>Eukaryota</taxon>
        <taxon>Viridiplantae</taxon>
        <taxon>Streptophyta</taxon>
        <taxon>Embryophyta</taxon>
        <taxon>Tracheophyta</taxon>
        <taxon>Spermatophyta</taxon>
        <taxon>Magnoliopsida</taxon>
        <taxon>eudicotyledons</taxon>
        <taxon>Gunneridae</taxon>
        <taxon>Pentapetalae</taxon>
        <taxon>asterids</taxon>
        <taxon>campanulids</taxon>
        <taxon>Asterales</taxon>
        <taxon>Asteraceae</taxon>
        <taxon>Asteroideae</taxon>
        <taxon>Anthemideae</taxon>
        <taxon>Anthemidinae</taxon>
        <taxon>Tanacetum</taxon>
    </lineage>
</organism>
<comment type="caution">
    <text evidence="1">The sequence shown here is derived from an EMBL/GenBank/DDBJ whole genome shotgun (WGS) entry which is preliminary data.</text>
</comment>
<dbReference type="AlphaFoldDB" id="A0A699GTI7"/>
<name>A0A699GTI7_TANCI</name>
<proteinExistence type="predicted"/>
<protein>
    <submittedName>
        <fullName evidence="1">Uncharacterized protein</fullName>
    </submittedName>
</protein>